<dbReference type="VEuPathDB" id="FungiDB:DFL_003336"/>
<sequence>MGFDVSTTVWIGLRTGIRDSWPLRLRVSAVLGLIAESYGMASLPNLRRLFANARTENEESSYSRSAFWNLILFVSSLAVFSVAAQRMSGKITGGGVGGGK</sequence>
<dbReference type="RefSeq" id="XP_067490545.1">
    <property type="nucleotide sequence ID" value="XM_067632259.1"/>
</dbReference>
<keyword evidence="3" id="KW-1185">Reference proteome</keyword>
<name>A0A437A1I5_ARTFL</name>
<dbReference type="Proteomes" id="UP000283090">
    <property type="component" value="Unassembled WGS sequence"/>
</dbReference>
<evidence type="ECO:0000313" key="2">
    <source>
        <dbReference type="EMBL" id="RVD85001.1"/>
    </source>
</evidence>
<dbReference type="InterPro" id="IPR035195">
    <property type="entry name" value="Emr1"/>
</dbReference>
<feature type="transmembrane region" description="Helical" evidence="1">
    <location>
        <begin position="66"/>
        <end position="84"/>
    </location>
</feature>
<comment type="caution">
    <text evidence="2">The sequence shown here is derived from an EMBL/GenBank/DDBJ whole genome shotgun (WGS) entry which is preliminary data.</text>
</comment>
<dbReference type="AlphaFoldDB" id="A0A437A1I5"/>
<dbReference type="GO" id="GO:0005739">
    <property type="term" value="C:mitochondrion"/>
    <property type="evidence" value="ECO:0007669"/>
    <property type="project" value="GOC"/>
</dbReference>
<dbReference type="EMBL" id="SAEB01000006">
    <property type="protein sequence ID" value="RVD85001.1"/>
    <property type="molecule type" value="Genomic_DNA"/>
</dbReference>
<evidence type="ECO:0000256" key="1">
    <source>
        <dbReference type="SAM" id="Phobius"/>
    </source>
</evidence>
<protein>
    <submittedName>
        <fullName evidence="2">Uncharacterized protein</fullName>
    </submittedName>
</protein>
<keyword evidence="1" id="KW-1133">Transmembrane helix</keyword>
<dbReference type="GO" id="GO:0007008">
    <property type="term" value="P:outer mitochondrial membrane organization"/>
    <property type="evidence" value="ECO:0007669"/>
    <property type="project" value="InterPro"/>
</dbReference>
<reference evidence="2 3" key="1">
    <citation type="submission" date="2019-01" db="EMBL/GenBank/DDBJ databases">
        <title>Intercellular communication is required for trap formation in the nematode-trapping fungus Duddingtonia flagrans.</title>
        <authorList>
            <person name="Youssar L."/>
            <person name="Wernet V."/>
            <person name="Hensel N."/>
            <person name="Hildebrandt H.-G."/>
            <person name="Fischer R."/>
        </authorList>
    </citation>
    <scope>NUCLEOTIDE SEQUENCE [LARGE SCALE GENOMIC DNA]</scope>
    <source>
        <strain evidence="2 3">CBS H-5679</strain>
    </source>
</reference>
<dbReference type="Pfam" id="PF17237">
    <property type="entry name" value="Emr1"/>
    <property type="match status" value="1"/>
</dbReference>
<keyword evidence="1" id="KW-0472">Membrane</keyword>
<dbReference type="GeneID" id="93585647"/>
<organism evidence="2 3">
    <name type="scientific">Arthrobotrys flagrans</name>
    <name type="common">Nematode-trapping fungus</name>
    <name type="synonym">Trichothecium flagrans</name>
    <dbReference type="NCBI Taxonomy" id="97331"/>
    <lineage>
        <taxon>Eukaryota</taxon>
        <taxon>Fungi</taxon>
        <taxon>Dikarya</taxon>
        <taxon>Ascomycota</taxon>
        <taxon>Pezizomycotina</taxon>
        <taxon>Orbiliomycetes</taxon>
        <taxon>Orbiliales</taxon>
        <taxon>Orbiliaceae</taxon>
        <taxon>Arthrobotrys</taxon>
    </lineage>
</organism>
<proteinExistence type="predicted"/>
<accession>A0A437A1I5</accession>
<gene>
    <name evidence="2" type="ORF">DFL_003336</name>
</gene>
<evidence type="ECO:0000313" key="3">
    <source>
        <dbReference type="Proteomes" id="UP000283090"/>
    </source>
</evidence>
<keyword evidence="1" id="KW-0812">Transmembrane</keyword>
<dbReference type="OrthoDB" id="2122015at2759"/>